<dbReference type="EMBL" id="CP063657">
    <property type="protein sequence ID" value="QOW22118.1"/>
    <property type="molecule type" value="Genomic_DNA"/>
</dbReference>
<dbReference type="InterPro" id="IPR029058">
    <property type="entry name" value="AB_hydrolase_fold"/>
</dbReference>
<dbReference type="Gene3D" id="3.40.50.1820">
    <property type="entry name" value="alpha/beta hydrolase"/>
    <property type="match status" value="1"/>
</dbReference>
<dbReference type="RefSeq" id="WP_194034664.1">
    <property type="nucleotide sequence ID" value="NZ_CP063657.1"/>
</dbReference>
<sequence>MLIGQGGLSGLTNRLQMLAPLQNLQRPMPFSPLSPSPLGVSGLREPSYHPQLGSLAPTRLAPQAPPSAPGPYALPAGSTLKDATSGTRAQPFDVTMSQLATSVYGTRGAPPDGWSAVSDAMLESRGIENPATWRQEFLGGVEQTTANQFKAEVYTDGEGNFVLAYRGTAEGAADWGDNFQQGLGFETGSVDKFTGLAADSAIEFARVFGDGDSGAATNLAITGHSQGGGLASVASLATGIPAVTFDASGIHPNTLDRLGMASPQQARDIAEGGQIRAYSMKTDLLTRVQESGPLSLAAPDALGTRIVVEPGVIDRHTLAGRAAKHEFDLPLLGQAGTNGLVEAMRNSGIPVISDVGQLAYNALSHSPQLLTDTMIAREPWQAGYQNPSDFGKSLHDMVPAGLRDDFARNTHEVADEVNGVLKTDMADGNYLQGSVKIAGHVVDGVVDSVGNTIHHTAEGVAARVDERVAGPVGDLLAGAISIGGKAAQFTADKVGDGIEQMAGAQGAILQNTFDGAVWAGNKAIEGIQWTGEKAIQSTTWVAGKTVDAARWTGEKAVDVAKWTGNKVVEGATAIRDGVTNTGRAIGEAVSNSRVMPWNW</sequence>
<name>A0A7S6UKS0_9GAMM</name>
<proteinExistence type="predicted"/>
<dbReference type="Proteomes" id="UP000593932">
    <property type="component" value="Chromosome"/>
</dbReference>
<protein>
    <submittedName>
        <fullName evidence="2">DUF2974 domain-containing protein</fullName>
    </submittedName>
</protein>
<dbReference type="Pfam" id="PF26363">
    <property type="entry name" value="Phospholipase-like"/>
    <property type="match status" value="1"/>
</dbReference>
<evidence type="ECO:0000256" key="1">
    <source>
        <dbReference type="SAM" id="MobiDB-lite"/>
    </source>
</evidence>
<evidence type="ECO:0000313" key="2">
    <source>
        <dbReference type="EMBL" id="QOW22118.1"/>
    </source>
</evidence>
<dbReference type="SUPFAM" id="SSF53474">
    <property type="entry name" value="alpha/beta-Hydrolases"/>
    <property type="match status" value="1"/>
</dbReference>
<reference evidence="2 3" key="1">
    <citation type="submission" date="2020-10" db="EMBL/GenBank/DDBJ databases">
        <title>complete genome sequencing of Lysobacter sp. H23M41.</title>
        <authorList>
            <person name="Bae J.-W."/>
            <person name="Lee S.-Y."/>
        </authorList>
    </citation>
    <scope>NUCLEOTIDE SEQUENCE [LARGE SCALE GENOMIC DNA]</scope>
    <source>
        <strain evidence="2 3">H23M41</strain>
    </source>
</reference>
<accession>A0A7S6UKS0</accession>
<organism evidence="2 3">
    <name type="scientific">Novilysobacter avium</name>
    <dbReference type="NCBI Taxonomy" id="2781023"/>
    <lineage>
        <taxon>Bacteria</taxon>
        <taxon>Pseudomonadati</taxon>
        <taxon>Pseudomonadota</taxon>
        <taxon>Gammaproteobacteria</taxon>
        <taxon>Lysobacterales</taxon>
        <taxon>Lysobacteraceae</taxon>
        <taxon>Novilysobacter</taxon>
    </lineage>
</organism>
<evidence type="ECO:0000313" key="3">
    <source>
        <dbReference type="Proteomes" id="UP000593932"/>
    </source>
</evidence>
<feature type="region of interest" description="Disordered" evidence="1">
    <location>
        <begin position="28"/>
        <end position="90"/>
    </location>
</feature>
<keyword evidence="3" id="KW-1185">Reference proteome</keyword>
<gene>
    <name evidence="2" type="ORF">INQ42_00320</name>
</gene>